<evidence type="ECO:0000256" key="1">
    <source>
        <dbReference type="SAM" id="MobiDB-lite"/>
    </source>
</evidence>
<reference evidence="3" key="1">
    <citation type="submission" date="2016-10" db="EMBL/GenBank/DDBJ databases">
        <authorList>
            <person name="Varghese N."/>
            <person name="Submissions S."/>
        </authorList>
    </citation>
    <scope>NUCLEOTIDE SEQUENCE [LARGE SCALE GENOMIC DNA]</scope>
    <source>
        <strain evidence="3">DSM 22127</strain>
    </source>
</reference>
<feature type="compositionally biased region" description="Acidic residues" evidence="1">
    <location>
        <begin position="70"/>
        <end position="79"/>
    </location>
</feature>
<accession>A0A1H1RLB2</accession>
<sequence>MTGPADDRTGPATGETPATEVTESDPSADSVDPTDEHDSGMGVSSERAGSIRGVDRGVRYDEAPTHTDEAPDTGDDGEPLPEQSARDGRPEVHPDPVGTHDHDSDRNPRHGV</sequence>
<evidence type="ECO:0000313" key="3">
    <source>
        <dbReference type="Proteomes" id="UP000198859"/>
    </source>
</evidence>
<gene>
    <name evidence="2" type="ORF">SAMN04488570_1719</name>
</gene>
<feature type="compositionally biased region" description="Basic and acidic residues" evidence="1">
    <location>
        <begin position="84"/>
        <end position="112"/>
    </location>
</feature>
<feature type="compositionally biased region" description="Basic and acidic residues" evidence="1">
    <location>
        <begin position="53"/>
        <end position="69"/>
    </location>
</feature>
<evidence type="ECO:0000313" key="2">
    <source>
        <dbReference type="EMBL" id="SDS36495.1"/>
    </source>
</evidence>
<dbReference type="AlphaFoldDB" id="A0A1H1RLB2"/>
<dbReference type="OrthoDB" id="3829523at2"/>
<feature type="region of interest" description="Disordered" evidence="1">
    <location>
        <begin position="1"/>
        <end position="112"/>
    </location>
</feature>
<dbReference type="Proteomes" id="UP000198859">
    <property type="component" value="Chromosome I"/>
</dbReference>
<proteinExistence type="predicted"/>
<keyword evidence="3" id="KW-1185">Reference proteome</keyword>
<organism evidence="2 3">
    <name type="scientific">Nocardioides scoriae</name>
    <dbReference type="NCBI Taxonomy" id="642780"/>
    <lineage>
        <taxon>Bacteria</taxon>
        <taxon>Bacillati</taxon>
        <taxon>Actinomycetota</taxon>
        <taxon>Actinomycetes</taxon>
        <taxon>Propionibacteriales</taxon>
        <taxon>Nocardioidaceae</taxon>
        <taxon>Nocardioides</taxon>
    </lineage>
</organism>
<dbReference type="EMBL" id="LT629757">
    <property type="protein sequence ID" value="SDS36495.1"/>
    <property type="molecule type" value="Genomic_DNA"/>
</dbReference>
<dbReference type="STRING" id="642780.SAMN04488570_1719"/>
<dbReference type="RefSeq" id="WP_091728441.1">
    <property type="nucleotide sequence ID" value="NZ_LT629757.1"/>
</dbReference>
<name>A0A1H1RLB2_9ACTN</name>
<protein>
    <submittedName>
        <fullName evidence="2">Uncharacterized protein</fullName>
    </submittedName>
</protein>